<dbReference type="EMBL" id="GL876969">
    <property type="protein sequence ID" value="KLU85914.1"/>
    <property type="molecule type" value="Genomic_DNA"/>
</dbReference>
<evidence type="ECO:0000313" key="3">
    <source>
        <dbReference type="Proteomes" id="UP000011715"/>
    </source>
</evidence>
<keyword evidence="3" id="KW-1185">Reference proteome</keyword>
<reference evidence="2" key="5">
    <citation type="submission" date="2015-06" db="UniProtKB">
        <authorList>
            <consortium name="EnsemblFungi"/>
        </authorList>
    </citation>
    <scope>IDENTIFICATION</scope>
    <source>
        <strain evidence="2">ATCC 64411</strain>
    </source>
</reference>
<dbReference type="VEuPathDB" id="FungiDB:MAPG_04933"/>
<name>A0A0C4DY24_MAGP6</name>
<reference evidence="3" key="2">
    <citation type="submission" date="2010-05" db="EMBL/GenBank/DDBJ databases">
        <title>The genome sequence of Magnaporthe poae strain ATCC 64411.</title>
        <authorList>
            <person name="Ma L.-J."/>
            <person name="Dead R."/>
            <person name="Young S."/>
            <person name="Zeng Q."/>
            <person name="Koehrsen M."/>
            <person name="Alvarado L."/>
            <person name="Berlin A."/>
            <person name="Chapman S.B."/>
            <person name="Chen Z."/>
            <person name="Freedman E."/>
            <person name="Gellesch M."/>
            <person name="Goldberg J."/>
            <person name="Griggs A."/>
            <person name="Gujja S."/>
            <person name="Heilman E.R."/>
            <person name="Heiman D."/>
            <person name="Hepburn T."/>
            <person name="Howarth C."/>
            <person name="Jen D."/>
            <person name="Larson L."/>
            <person name="Mehta T."/>
            <person name="Neiman D."/>
            <person name="Pearson M."/>
            <person name="Roberts A."/>
            <person name="Saif S."/>
            <person name="Shea T."/>
            <person name="Shenoy N."/>
            <person name="Sisk P."/>
            <person name="Stolte C."/>
            <person name="Sykes S."/>
            <person name="Walk T."/>
            <person name="White J."/>
            <person name="Yandava C."/>
            <person name="Haas B."/>
            <person name="Nusbaum C."/>
            <person name="Birren B."/>
        </authorList>
    </citation>
    <scope>NUCLEOTIDE SEQUENCE [LARGE SCALE GENOMIC DNA]</scope>
    <source>
        <strain evidence="3">ATCC 64411 / 73-15</strain>
    </source>
</reference>
<dbReference type="Proteomes" id="UP000011715">
    <property type="component" value="Unassembled WGS sequence"/>
</dbReference>
<dbReference type="AlphaFoldDB" id="A0A0C4DY24"/>
<dbReference type="EMBL" id="ADBL01001152">
    <property type="status" value="NOT_ANNOTATED_CDS"/>
    <property type="molecule type" value="Genomic_DNA"/>
</dbReference>
<reference evidence="1" key="1">
    <citation type="submission" date="2010-05" db="EMBL/GenBank/DDBJ databases">
        <title>The Genome Sequence of Magnaporthe poae strain ATCC 64411.</title>
        <authorList>
            <consortium name="The Broad Institute Genome Sequencing Platform"/>
            <consortium name="Broad Institute Genome Sequencing Center for Infectious Disease"/>
            <person name="Ma L.-J."/>
            <person name="Dead R."/>
            <person name="Young S."/>
            <person name="Zeng Q."/>
            <person name="Koehrsen M."/>
            <person name="Alvarado L."/>
            <person name="Berlin A."/>
            <person name="Chapman S.B."/>
            <person name="Chen Z."/>
            <person name="Freedman E."/>
            <person name="Gellesch M."/>
            <person name="Goldberg J."/>
            <person name="Griggs A."/>
            <person name="Gujja S."/>
            <person name="Heilman E.R."/>
            <person name="Heiman D."/>
            <person name="Hepburn T."/>
            <person name="Howarth C."/>
            <person name="Jen D."/>
            <person name="Larson L."/>
            <person name="Mehta T."/>
            <person name="Neiman D."/>
            <person name="Pearson M."/>
            <person name="Roberts A."/>
            <person name="Saif S."/>
            <person name="Shea T."/>
            <person name="Shenoy N."/>
            <person name="Sisk P."/>
            <person name="Stolte C."/>
            <person name="Sykes S."/>
            <person name="Walk T."/>
            <person name="White J."/>
            <person name="Yandava C."/>
            <person name="Haas B."/>
            <person name="Nusbaum C."/>
            <person name="Birren B."/>
        </authorList>
    </citation>
    <scope>NUCLEOTIDE SEQUENCE</scope>
    <source>
        <strain evidence="1">ATCC 64411</strain>
    </source>
</reference>
<reference evidence="2" key="4">
    <citation type="journal article" date="2015" name="G3 (Bethesda)">
        <title>Genome sequences of three phytopathogenic species of the Magnaporthaceae family of fungi.</title>
        <authorList>
            <person name="Okagaki L.H."/>
            <person name="Nunes C.C."/>
            <person name="Sailsbery J."/>
            <person name="Clay B."/>
            <person name="Brown D."/>
            <person name="John T."/>
            <person name="Oh Y."/>
            <person name="Young N."/>
            <person name="Fitzgerald M."/>
            <person name="Haas B.J."/>
            <person name="Zeng Q."/>
            <person name="Young S."/>
            <person name="Adiconis X."/>
            <person name="Fan L."/>
            <person name="Levin J.Z."/>
            <person name="Mitchell T.K."/>
            <person name="Okubara P.A."/>
            <person name="Farman M.L."/>
            <person name="Kohn L.M."/>
            <person name="Birren B."/>
            <person name="Ma L.-J."/>
            <person name="Dean R.A."/>
        </authorList>
    </citation>
    <scope>NUCLEOTIDE SEQUENCE</scope>
    <source>
        <strain evidence="2">ATCC 64411 / 73-15</strain>
    </source>
</reference>
<dbReference type="EnsemblFungi" id="MAPG_04933T0">
    <property type="protein sequence ID" value="MAPG_04933T0"/>
    <property type="gene ID" value="MAPG_04933"/>
</dbReference>
<evidence type="ECO:0000313" key="2">
    <source>
        <dbReference type="EnsemblFungi" id="MAPG_04933T0"/>
    </source>
</evidence>
<evidence type="ECO:0000313" key="1">
    <source>
        <dbReference type="EMBL" id="KLU85914.1"/>
    </source>
</evidence>
<protein>
    <submittedName>
        <fullName evidence="1 2">Uncharacterized protein</fullName>
    </submittedName>
</protein>
<proteinExistence type="predicted"/>
<organism evidence="2 3">
    <name type="scientific">Magnaporthiopsis poae (strain ATCC 64411 / 73-15)</name>
    <name type="common">Kentucky bluegrass fungus</name>
    <name type="synonym">Magnaporthe poae</name>
    <dbReference type="NCBI Taxonomy" id="644358"/>
    <lineage>
        <taxon>Eukaryota</taxon>
        <taxon>Fungi</taxon>
        <taxon>Dikarya</taxon>
        <taxon>Ascomycota</taxon>
        <taxon>Pezizomycotina</taxon>
        <taxon>Sordariomycetes</taxon>
        <taxon>Sordariomycetidae</taxon>
        <taxon>Magnaporthales</taxon>
        <taxon>Magnaporthaceae</taxon>
        <taxon>Magnaporthiopsis</taxon>
    </lineage>
</organism>
<accession>A0A0C4DY24</accession>
<reference evidence="1" key="3">
    <citation type="submission" date="2011-03" db="EMBL/GenBank/DDBJ databases">
        <title>Annotation of Magnaporthe poae ATCC 64411.</title>
        <authorList>
            <person name="Ma L.-J."/>
            <person name="Dead R."/>
            <person name="Young S.K."/>
            <person name="Zeng Q."/>
            <person name="Gargeya S."/>
            <person name="Fitzgerald M."/>
            <person name="Haas B."/>
            <person name="Abouelleil A."/>
            <person name="Alvarado L."/>
            <person name="Arachchi H.M."/>
            <person name="Berlin A."/>
            <person name="Brown A."/>
            <person name="Chapman S.B."/>
            <person name="Chen Z."/>
            <person name="Dunbar C."/>
            <person name="Freedman E."/>
            <person name="Gearin G."/>
            <person name="Gellesch M."/>
            <person name="Goldberg J."/>
            <person name="Griggs A."/>
            <person name="Gujja S."/>
            <person name="Heiman D."/>
            <person name="Howarth C."/>
            <person name="Larson L."/>
            <person name="Lui A."/>
            <person name="MacDonald P.J.P."/>
            <person name="Mehta T."/>
            <person name="Montmayeur A."/>
            <person name="Murphy C."/>
            <person name="Neiman D."/>
            <person name="Pearson M."/>
            <person name="Priest M."/>
            <person name="Roberts A."/>
            <person name="Saif S."/>
            <person name="Shea T."/>
            <person name="Shenoy N."/>
            <person name="Sisk P."/>
            <person name="Stolte C."/>
            <person name="Sykes S."/>
            <person name="Yandava C."/>
            <person name="Wortman J."/>
            <person name="Nusbaum C."/>
            <person name="Birren B."/>
        </authorList>
    </citation>
    <scope>NUCLEOTIDE SEQUENCE</scope>
    <source>
        <strain evidence="1">ATCC 64411</strain>
    </source>
</reference>
<sequence>MQFKASCSHIRENIGLFFTITDISNWNTDDAEQALRASLGQQCGVSPGSWMWEQQLDGSAIVTFVTPTSTPVLCVSDCIRWAGGPYSTSPGV</sequence>
<gene>
    <name evidence="1" type="ORF">MAPG_04933</name>
</gene>